<keyword evidence="6" id="KW-1185">Reference proteome</keyword>
<evidence type="ECO:0000259" key="4">
    <source>
        <dbReference type="PROSITE" id="PS50157"/>
    </source>
</evidence>
<dbReference type="SMART" id="SM00355">
    <property type="entry name" value="ZnF_C2H2"/>
    <property type="match status" value="3"/>
</dbReference>
<evidence type="ECO:0000256" key="3">
    <source>
        <dbReference type="SAM" id="MobiDB-lite"/>
    </source>
</evidence>
<reference evidence="5" key="1">
    <citation type="journal article" date="2023" name="Mol. Phylogenet. Evol.">
        <title>Genome-scale phylogeny and comparative genomics of the fungal order Sordariales.</title>
        <authorList>
            <person name="Hensen N."/>
            <person name="Bonometti L."/>
            <person name="Westerberg I."/>
            <person name="Brannstrom I.O."/>
            <person name="Guillou S."/>
            <person name="Cros-Aarteil S."/>
            <person name="Calhoun S."/>
            <person name="Haridas S."/>
            <person name="Kuo A."/>
            <person name="Mondo S."/>
            <person name="Pangilinan J."/>
            <person name="Riley R."/>
            <person name="LaButti K."/>
            <person name="Andreopoulos B."/>
            <person name="Lipzen A."/>
            <person name="Chen C."/>
            <person name="Yan M."/>
            <person name="Daum C."/>
            <person name="Ng V."/>
            <person name="Clum A."/>
            <person name="Steindorff A."/>
            <person name="Ohm R.A."/>
            <person name="Martin F."/>
            <person name="Silar P."/>
            <person name="Natvig D.O."/>
            <person name="Lalanne C."/>
            <person name="Gautier V."/>
            <person name="Ament-Velasquez S.L."/>
            <person name="Kruys A."/>
            <person name="Hutchinson M.I."/>
            <person name="Powell A.J."/>
            <person name="Barry K."/>
            <person name="Miller A.N."/>
            <person name="Grigoriev I.V."/>
            <person name="Debuchy R."/>
            <person name="Gladieux P."/>
            <person name="Hiltunen Thoren M."/>
            <person name="Johannesson H."/>
        </authorList>
    </citation>
    <scope>NUCLEOTIDE SEQUENCE</scope>
    <source>
        <strain evidence="5">CBS 626.80</strain>
    </source>
</reference>
<feature type="region of interest" description="Disordered" evidence="3">
    <location>
        <begin position="312"/>
        <end position="337"/>
    </location>
</feature>
<evidence type="ECO:0000256" key="1">
    <source>
        <dbReference type="ARBA" id="ARBA00022771"/>
    </source>
</evidence>
<dbReference type="InterPro" id="IPR013087">
    <property type="entry name" value="Znf_C2H2_type"/>
</dbReference>
<dbReference type="Proteomes" id="UP001303222">
    <property type="component" value="Unassembled WGS sequence"/>
</dbReference>
<keyword evidence="1 2" id="KW-0862">Zinc</keyword>
<evidence type="ECO:0000313" key="5">
    <source>
        <dbReference type="EMBL" id="KAK3950804.1"/>
    </source>
</evidence>
<dbReference type="GO" id="GO:0003676">
    <property type="term" value="F:nucleic acid binding"/>
    <property type="evidence" value="ECO:0007669"/>
    <property type="project" value="InterPro"/>
</dbReference>
<comment type="caution">
    <text evidence="5">The sequence shown here is derived from an EMBL/GenBank/DDBJ whole genome shotgun (WGS) entry which is preliminary data.</text>
</comment>
<sequence length="455" mass="52688">MSKLEHLRNASRINPSHLQKLVDEYTWRLITSHAPNWFTCPIFKTMLAENRQQFDKHCTPMSFAPNLHRILSSASPPTFDFFCSLPAPSENEKVGGVYAIVLQKKDCPPKLYIGSGTSETGGVRRRLRHYEDGVLLRLLQSTLNKGYTIRHKGLLCWAPIPSSYAKLGIFRLRFVAVEAIITALFHTLSWLPLNSHTPLLECPRGVHPNMTEEELELYNIRRKERARKISRLASRRKRERARARDLQGYLTKKCNRERKWSRKNRTKTAAIRASRHADAIAEQRYYCKLCKRAYPHRRHYERHQLNKMHIEKERLESGGRPRDPLTENAKRQRARAEKNKAAKTFYCTDCDYTAGFHQDLDRHNKSQAHIKTVAAATQNVSGVEADVMTPNAKAAKQKRALAEKNRAAKTFYCTDCDYTAGSKSCFDRHNKRAKHIEAARRSQERRDQTKTNHNE</sequence>
<proteinExistence type="predicted"/>
<dbReference type="PROSITE" id="PS50157">
    <property type="entry name" value="ZINC_FINGER_C2H2_2"/>
    <property type="match status" value="1"/>
</dbReference>
<dbReference type="AlphaFoldDB" id="A0AAN6NTF3"/>
<gene>
    <name evidence="5" type="ORF">QBC32DRAFT_216542</name>
</gene>
<dbReference type="EMBL" id="MU859166">
    <property type="protein sequence ID" value="KAK3950804.1"/>
    <property type="molecule type" value="Genomic_DNA"/>
</dbReference>
<accession>A0AAN6NTF3</accession>
<dbReference type="SMART" id="SM00451">
    <property type="entry name" value="ZnF_U1"/>
    <property type="match status" value="3"/>
</dbReference>
<name>A0AAN6NTF3_9PEZI</name>
<protein>
    <recommendedName>
        <fullName evidence="4">C2H2-type domain-containing protein</fullName>
    </recommendedName>
</protein>
<dbReference type="InterPro" id="IPR003604">
    <property type="entry name" value="Matrin/U1-like-C_Znf_C2H2"/>
</dbReference>
<evidence type="ECO:0000256" key="2">
    <source>
        <dbReference type="PROSITE-ProRule" id="PRU00042"/>
    </source>
</evidence>
<dbReference type="PROSITE" id="PS00028">
    <property type="entry name" value="ZINC_FINGER_C2H2_1"/>
    <property type="match status" value="1"/>
</dbReference>
<evidence type="ECO:0000313" key="6">
    <source>
        <dbReference type="Proteomes" id="UP001303222"/>
    </source>
</evidence>
<feature type="region of interest" description="Disordered" evidence="3">
    <location>
        <begin position="432"/>
        <end position="455"/>
    </location>
</feature>
<keyword evidence="1 2" id="KW-0479">Metal-binding</keyword>
<keyword evidence="1 2" id="KW-0863">Zinc-finger</keyword>
<feature type="domain" description="C2H2-type" evidence="4">
    <location>
        <begin position="285"/>
        <end position="314"/>
    </location>
</feature>
<feature type="compositionally biased region" description="Basic and acidic residues" evidence="3">
    <location>
        <begin position="435"/>
        <end position="455"/>
    </location>
</feature>
<organism evidence="5 6">
    <name type="scientific">Pseudoneurospora amorphoporcata</name>
    <dbReference type="NCBI Taxonomy" id="241081"/>
    <lineage>
        <taxon>Eukaryota</taxon>
        <taxon>Fungi</taxon>
        <taxon>Dikarya</taxon>
        <taxon>Ascomycota</taxon>
        <taxon>Pezizomycotina</taxon>
        <taxon>Sordariomycetes</taxon>
        <taxon>Sordariomycetidae</taxon>
        <taxon>Sordariales</taxon>
        <taxon>Sordariaceae</taxon>
        <taxon>Pseudoneurospora</taxon>
    </lineage>
</organism>
<dbReference type="GO" id="GO:0008270">
    <property type="term" value="F:zinc ion binding"/>
    <property type="evidence" value="ECO:0007669"/>
    <property type="project" value="UniProtKB-KW"/>
</dbReference>
<reference evidence="5" key="2">
    <citation type="submission" date="2023-06" db="EMBL/GenBank/DDBJ databases">
        <authorList>
            <consortium name="Lawrence Berkeley National Laboratory"/>
            <person name="Mondo S.J."/>
            <person name="Hensen N."/>
            <person name="Bonometti L."/>
            <person name="Westerberg I."/>
            <person name="Brannstrom I.O."/>
            <person name="Guillou S."/>
            <person name="Cros-Aarteil S."/>
            <person name="Calhoun S."/>
            <person name="Haridas S."/>
            <person name="Kuo A."/>
            <person name="Pangilinan J."/>
            <person name="Riley R."/>
            <person name="Labutti K."/>
            <person name="Andreopoulos B."/>
            <person name="Lipzen A."/>
            <person name="Chen C."/>
            <person name="Yanf M."/>
            <person name="Daum C."/>
            <person name="Ng V."/>
            <person name="Clum A."/>
            <person name="Steindorff A."/>
            <person name="Ohm R."/>
            <person name="Martin F."/>
            <person name="Silar P."/>
            <person name="Natvig D."/>
            <person name="Lalanne C."/>
            <person name="Gautier V."/>
            <person name="Ament-Velasquez S.L."/>
            <person name="Kruys A."/>
            <person name="Hutchinson M.I."/>
            <person name="Powell A.J."/>
            <person name="Barry K."/>
            <person name="Miller A.N."/>
            <person name="Grigoriev I.V."/>
            <person name="Debuchy R."/>
            <person name="Gladieux P."/>
            <person name="Thoren M.H."/>
            <person name="Johannesson H."/>
        </authorList>
    </citation>
    <scope>NUCLEOTIDE SEQUENCE</scope>
    <source>
        <strain evidence="5">CBS 626.80</strain>
    </source>
</reference>